<dbReference type="InterPro" id="IPR029063">
    <property type="entry name" value="SAM-dependent_MTases_sf"/>
</dbReference>
<feature type="active site" description="Proton acceptor" evidence="4">
    <location>
        <position position="318"/>
    </location>
</feature>
<protein>
    <submittedName>
        <fullName evidence="6">O-methyltransferase</fullName>
    </submittedName>
</protein>
<evidence type="ECO:0000313" key="7">
    <source>
        <dbReference type="Proteomes" id="UP001201262"/>
    </source>
</evidence>
<evidence type="ECO:0000256" key="3">
    <source>
        <dbReference type="ARBA" id="ARBA00022691"/>
    </source>
</evidence>
<reference evidence="6" key="1">
    <citation type="submission" date="2021-12" db="EMBL/GenBank/DDBJ databases">
        <title>Convergent genome expansion in fungi linked to evolution of root-endophyte symbiosis.</title>
        <authorList>
            <consortium name="DOE Joint Genome Institute"/>
            <person name="Ke Y.-H."/>
            <person name="Bonito G."/>
            <person name="Liao H.-L."/>
            <person name="Looney B."/>
            <person name="Rojas-Flechas A."/>
            <person name="Nash J."/>
            <person name="Hameed K."/>
            <person name="Schadt C."/>
            <person name="Martin F."/>
            <person name="Crous P.W."/>
            <person name="Miettinen O."/>
            <person name="Magnuson J.K."/>
            <person name="Labbe J."/>
            <person name="Jacobson D."/>
            <person name="Doktycz M.J."/>
            <person name="Veneault-Fourrey C."/>
            <person name="Kuo A."/>
            <person name="Mondo S."/>
            <person name="Calhoun S."/>
            <person name="Riley R."/>
            <person name="Ohm R."/>
            <person name="LaButti K."/>
            <person name="Andreopoulos B."/>
            <person name="Pangilinan J."/>
            <person name="Nolan M."/>
            <person name="Tritt A."/>
            <person name="Clum A."/>
            <person name="Lipzen A."/>
            <person name="Daum C."/>
            <person name="Barry K."/>
            <person name="Grigoriev I.V."/>
            <person name="Vilgalys R."/>
        </authorList>
    </citation>
    <scope>NUCLEOTIDE SEQUENCE</scope>
    <source>
        <strain evidence="6">PMI_201</strain>
    </source>
</reference>
<dbReference type="GO" id="GO:0008171">
    <property type="term" value="F:O-methyltransferase activity"/>
    <property type="evidence" value="ECO:0007669"/>
    <property type="project" value="InterPro"/>
</dbReference>
<dbReference type="Gene3D" id="3.40.50.150">
    <property type="entry name" value="Vaccinia Virus protein VP39"/>
    <property type="match status" value="1"/>
</dbReference>
<sequence length="411" mass="45458">MTSNEAPAALISKLHAFTSRLNDAGDHDARKECLKLSKALTLQLEEPNNVAVDMAFSPMIAVATRLAVDLDLFKYVVKEGPVSSVRLAEISGAEELLISRSVPFITEGLYTLTPEHSTNHATVISGQLCRRNRGEDVESDGNHGIYGEDEIAAGHRMISQLIVPAMQSAPDYMHQNGYSSPIDPHSGLVQHAFQTLLATFERIISLPALLKDFNAFMGNTMGARAYWVDWYPVQERILDSASTDTALIVDVGAGKGHDLLDFRERFPGTGRLVLQDLRAVVDGLGEGLGEGIELMSYDFFTEQLVKGARVYFYHHIFHDWSDKYCLRILEQVATVMTPGYPKLLLHEMIVLEQGAPQFQAQLDMTMMAFNSGMERTGLQWQALLEAASLQVIGIWEPVDEGADGIIEAMKM</sequence>
<dbReference type="InterPro" id="IPR016461">
    <property type="entry name" value="COMT-like"/>
</dbReference>
<dbReference type="PANTHER" id="PTHR43712">
    <property type="entry name" value="PUTATIVE (AFU_ORTHOLOGUE AFUA_4G14580)-RELATED"/>
    <property type="match status" value="1"/>
</dbReference>
<gene>
    <name evidence="6" type="ORF">BGW36DRAFT_397148</name>
</gene>
<dbReference type="PROSITE" id="PS51683">
    <property type="entry name" value="SAM_OMT_II"/>
    <property type="match status" value="1"/>
</dbReference>
<keyword evidence="1" id="KW-0489">Methyltransferase</keyword>
<dbReference type="GO" id="GO:0032259">
    <property type="term" value="P:methylation"/>
    <property type="evidence" value="ECO:0007669"/>
    <property type="project" value="UniProtKB-KW"/>
</dbReference>
<organism evidence="6 7">
    <name type="scientific">Talaromyces proteolyticus</name>
    <dbReference type="NCBI Taxonomy" id="1131652"/>
    <lineage>
        <taxon>Eukaryota</taxon>
        <taxon>Fungi</taxon>
        <taxon>Dikarya</taxon>
        <taxon>Ascomycota</taxon>
        <taxon>Pezizomycotina</taxon>
        <taxon>Eurotiomycetes</taxon>
        <taxon>Eurotiomycetidae</taxon>
        <taxon>Eurotiales</taxon>
        <taxon>Trichocomaceae</taxon>
        <taxon>Talaromyces</taxon>
        <taxon>Talaromyces sect. Bacilispori</taxon>
    </lineage>
</organism>
<name>A0AAD4KV57_9EURO</name>
<evidence type="ECO:0000259" key="5">
    <source>
        <dbReference type="Pfam" id="PF00891"/>
    </source>
</evidence>
<keyword evidence="7" id="KW-1185">Reference proteome</keyword>
<keyword evidence="3" id="KW-0949">S-adenosyl-L-methionine</keyword>
<proteinExistence type="predicted"/>
<evidence type="ECO:0000256" key="4">
    <source>
        <dbReference type="PIRSR" id="PIRSR005739-1"/>
    </source>
</evidence>
<evidence type="ECO:0000256" key="1">
    <source>
        <dbReference type="ARBA" id="ARBA00022603"/>
    </source>
</evidence>
<dbReference type="GeneID" id="70248546"/>
<dbReference type="EMBL" id="JAJTJA010000006">
    <property type="protein sequence ID" value="KAH8697431.1"/>
    <property type="molecule type" value="Genomic_DNA"/>
</dbReference>
<comment type="caution">
    <text evidence="6">The sequence shown here is derived from an EMBL/GenBank/DDBJ whole genome shotgun (WGS) entry which is preliminary data.</text>
</comment>
<dbReference type="PANTHER" id="PTHR43712:SF1">
    <property type="entry name" value="HYPOTHETICAL O-METHYLTRANSFERASE (EUROFUNG)-RELATED"/>
    <property type="match status" value="1"/>
</dbReference>
<accession>A0AAD4KV57</accession>
<dbReference type="InterPro" id="IPR001077">
    <property type="entry name" value="COMT_C"/>
</dbReference>
<evidence type="ECO:0000313" key="6">
    <source>
        <dbReference type="EMBL" id="KAH8697431.1"/>
    </source>
</evidence>
<dbReference type="AlphaFoldDB" id="A0AAD4KV57"/>
<evidence type="ECO:0000256" key="2">
    <source>
        <dbReference type="ARBA" id="ARBA00022679"/>
    </source>
</evidence>
<keyword evidence="2" id="KW-0808">Transferase</keyword>
<dbReference type="Proteomes" id="UP001201262">
    <property type="component" value="Unassembled WGS sequence"/>
</dbReference>
<dbReference type="SUPFAM" id="SSF53335">
    <property type="entry name" value="S-adenosyl-L-methionine-dependent methyltransferases"/>
    <property type="match status" value="1"/>
</dbReference>
<feature type="domain" description="O-methyltransferase C-terminal" evidence="5">
    <location>
        <begin position="246"/>
        <end position="387"/>
    </location>
</feature>
<dbReference type="Pfam" id="PF00891">
    <property type="entry name" value="Methyltransf_2"/>
    <property type="match status" value="1"/>
</dbReference>
<dbReference type="RefSeq" id="XP_046072132.1">
    <property type="nucleotide sequence ID" value="XM_046218259.1"/>
</dbReference>